<organism evidence="2 3">
    <name type="scientific">Pichia angusta</name>
    <name type="common">Yeast</name>
    <name type="synonym">Hansenula polymorpha</name>
    <dbReference type="NCBI Taxonomy" id="870730"/>
    <lineage>
        <taxon>Eukaryota</taxon>
        <taxon>Fungi</taxon>
        <taxon>Dikarya</taxon>
        <taxon>Ascomycota</taxon>
        <taxon>Saccharomycotina</taxon>
        <taxon>Pichiomycetes</taxon>
        <taxon>Pichiales</taxon>
        <taxon>Pichiaceae</taxon>
        <taxon>Ogataea</taxon>
    </lineage>
</organism>
<comment type="caution">
    <text evidence="2">The sequence shown here is derived from an EMBL/GenBank/DDBJ whole genome shotgun (WGS) entry which is preliminary data.</text>
</comment>
<feature type="region of interest" description="Disordered" evidence="1">
    <location>
        <begin position="191"/>
        <end position="217"/>
    </location>
</feature>
<proteinExistence type="predicted"/>
<dbReference type="AlphaFoldDB" id="A0AAN6DEI8"/>
<dbReference type="GeneID" id="66127150"/>
<name>A0AAN6DEI8_PICAN</name>
<reference evidence="2" key="1">
    <citation type="journal article" date="2021" name="G3 (Bethesda)">
        <title>Genomic diversity, chromosomal rearrangements, and interspecies hybridization in the ogataea polymorpha species complex.</title>
        <authorList>
            <person name="Hanson S.J."/>
            <person name="Cinneide E.O."/>
            <person name="Salzberg L.I."/>
            <person name="Wolfe K.H."/>
            <person name="McGowan J."/>
            <person name="Fitzpatrick D.A."/>
            <person name="Matlin K."/>
        </authorList>
    </citation>
    <scope>NUCLEOTIDE SEQUENCE</scope>
    <source>
        <strain evidence="2">61-244</strain>
    </source>
</reference>
<sequence>MADASPDIQPETQPELNLENVLGDIKFGLWSLFNNPEFSVPIAVLLTVAESLVLKAVIHFVPYTEIDYSTPNCVSRRTCLHILVDEVVHQRDGQRTRWPADFPVSVSGDVCADAGGVFPDKRAAQAVRAVFSMSVQTVALDLRAAAFQRLFCHVFDGGHDRGSAAGRGLAAPQERSGRRAHLLQRTAVQLRRQRQDERSAVPAGLPGGGVHDSGREPAAHARGGWFRVCGASRHQLELPGGLGVHKSTLPAERVRLQPCVPVSLDGQLEIRAGARFPQPRVPHVAAARADGRAHVFRGVQVDQ</sequence>
<protein>
    <submittedName>
        <fullName evidence="2">Uncharacterized protein</fullName>
    </submittedName>
</protein>
<accession>A0AAN6DEI8</accession>
<dbReference type="Proteomes" id="UP001196530">
    <property type="component" value="Unassembled WGS sequence"/>
</dbReference>
<evidence type="ECO:0000313" key="2">
    <source>
        <dbReference type="EMBL" id="KAG7818098.1"/>
    </source>
</evidence>
<dbReference type="EMBL" id="JAHLUX010000006">
    <property type="protein sequence ID" value="KAG7818098.1"/>
    <property type="molecule type" value="Genomic_DNA"/>
</dbReference>
<evidence type="ECO:0000256" key="1">
    <source>
        <dbReference type="SAM" id="MobiDB-lite"/>
    </source>
</evidence>
<dbReference type="RefSeq" id="XP_043059352.1">
    <property type="nucleotide sequence ID" value="XM_043203648.1"/>
</dbReference>
<evidence type="ECO:0000313" key="3">
    <source>
        <dbReference type="Proteomes" id="UP001196530"/>
    </source>
</evidence>
<gene>
    <name evidence="2" type="ORF">KL928_003099</name>
</gene>